<name>A0A3B4G7D6_9CICH</name>
<dbReference type="GO" id="GO:0005096">
    <property type="term" value="F:GTPase activator activity"/>
    <property type="evidence" value="ECO:0007669"/>
    <property type="project" value="TreeGrafter"/>
</dbReference>
<dbReference type="GO" id="GO:0005938">
    <property type="term" value="C:cell cortex"/>
    <property type="evidence" value="ECO:0007669"/>
    <property type="project" value="TreeGrafter"/>
</dbReference>
<proteinExistence type="predicted"/>
<dbReference type="GO" id="GO:1903479">
    <property type="term" value="P:mitotic actomyosin contractile ring assembly actin filament organization"/>
    <property type="evidence" value="ECO:0007669"/>
    <property type="project" value="TreeGrafter"/>
</dbReference>
<protein>
    <submittedName>
        <fullName evidence="1">Uncharacterized protein</fullName>
    </submittedName>
</protein>
<dbReference type="GO" id="GO:0005516">
    <property type="term" value="F:calmodulin binding"/>
    <property type="evidence" value="ECO:0007669"/>
    <property type="project" value="TreeGrafter"/>
</dbReference>
<accession>A0A3B4G7D6</accession>
<organism evidence="1">
    <name type="scientific">Pundamilia nyererei</name>
    <dbReference type="NCBI Taxonomy" id="303518"/>
    <lineage>
        <taxon>Eukaryota</taxon>
        <taxon>Metazoa</taxon>
        <taxon>Chordata</taxon>
        <taxon>Craniata</taxon>
        <taxon>Vertebrata</taxon>
        <taxon>Euteleostomi</taxon>
        <taxon>Actinopterygii</taxon>
        <taxon>Neopterygii</taxon>
        <taxon>Teleostei</taxon>
        <taxon>Neoteleostei</taxon>
        <taxon>Acanthomorphata</taxon>
        <taxon>Ovalentaria</taxon>
        <taxon>Cichlomorphae</taxon>
        <taxon>Cichliformes</taxon>
        <taxon>Cichlidae</taxon>
        <taxon>African cichlids</taxon>
        <taxon>Pseudocrenilabrinae</taxon>
        <taxon>Haplochromini</taxon>
        <taxon>Pundamilia</taxon>
    </lineage>
</organism>
<dbReference type="AlphaFoldDB" id="A0A3B4G7D6"/>
<dbReference type="GeneTree" id="ENSGT00950000183076"/>
<reference evidence="1" key="1">
    <citation type="submission" date="2023-09" db="UniProtKB">
        <authorList>
            <consortium name="Ensembl"/>
        </authorList>
    </citation>
    <scope>IDENTIFICATION</scope>
</reference>
<dbReference type="PANTHER" id="PTHR14149:SF10">
    <property type="entry name" value="RAS GTPASE-ACTIVATING-LIKE PROTEIN IQGAP3"/>
    <property type="match status" value="1"/>
</dbReference>
<dbReference type="STRING" id="303518.ENSPNYP00000018782"/>
<dbReference type="PANTHER" id="PTHR14149">
    <property type="entry name" value="RAS GTPASE-ACTIVATING PROTEIN WITH IQ MOTIF"/>
    <property type="match status" value="1"/>
</dbReference>
<dbReference type="SUPFAM" id="SSF143885">
    <property type="entry name" value="RGC domain-like"/>
    <property type="match status" value="1"/>
</dbReference>
<sequence length="69" mass="8065">MFEIAAGPERGSFKVKARFLGVEMEEFLLKYQDLLQLQYEGVAVMKMFSKAKVNVNLLIFLLNKKFFKK</sequence>
<evidence type="ECO:0000313" key="1">
    <source>
        <dbReference type="Ensembl" id="ENSPNYP00000018782.1"/>
    </source>
</evidence>
<dbReference type="GO" id="GO:0051015">
    <property type="term" value="F:actin filament binding"/>
    <property type="evidence" value="ECO:0007669"/>
    <property type="project" value="TreeGrafter"/>
</dbReference>
<dbReference type="Ensembl" id="ENSPNYT00000019254.1">
    <property type="protein sequence ID" value="ENSPNYP00000018782.1"/>
    <property type="gene ID" value="ENSPNYG00000014201.1"/>
</dbReference>